<dbReference type="AlphaFoldDB" id="A0A914H4R4"/>
<evidence type="ECO:0000313" key="3">
    <source>
        <dbReference type="WBParaSite" id="Gr19_v10_g13823.t1"/>
    </source>
</evidence>
<evidence type="ECO:0000313" key="2">
    <source>
        <dbReference type="Proteomes" id="UP000887572"/>
    </source>
</evidence>
<dbReference type="Proteomes" id="UP000887572">
    <property type="component" value="Unplaced"/>
</dbReference>
<feature type="signal peptide" evidence="1">
    <location>
        <begin position="1"/>
        <end position="16"/>
    </location>
</feature>
<reference evidence="3" key="1">
    <citation type="submission" date="2022-11" db="UniProtKB">
        <authorList>
            <consortium name="WormBaseParasite"/>
        </authorList>
    </citation>
    <scope>IDENTIFICATION</scope>
</reference>
<protein>
    <submittedName>
        <fullName evidence="3">Uncharacterized protein</fullName>
    </submittedName>
</protein>
<keyword evidence="1" id="KW-0732">Signal</keyword>
<proteinExistence type="predicted"/>
<keyword evidence="2" id="KW-1185">Reference proteome</keyword>
<name>A0A914H4R4_GLORO</name>
<evidence type="ECO:0000256" key="1">
    <source>
        <dbReference type="SAM" id="SignalP"/>
    </source>
</evidence>
<feature type="chain" id="PRO_5036838998" evidence="1">
    <location>
        <begin position="17"/>
        <end position="110"/>
    </location>
</feature>
<sequence length="110" mass="12294">MSSISWLLRVVGLIVAAGHFNTLTNINGFDVCLVFCHNSMEQEMALHGWEECVPRLELITAGQIVEFSRVKVRERGRNPKGSFPYTLLFNGESPNDLDQLLTECTAGPQQ</sequence>
<organism evidence="2 3">
    <name type="scientific">Globodera rostochiensis</name>
    <name type="common">Golden nematode worm</name>
    <name type="synonym">Heterodera rostochiensis</name>
    <dbReference type="NCBI Taxonomy" id="31243"/>
    <lineage>
        <taxon>Eukaryota</taxon>
        <taxon>Metazoa</taxon>
        <taxon>Ecdysozoa</taxon>
        <taxon>Nematoda</taxon>
        <taxon>Chromadorea</taxon>
        <taxon>Rhabditida</taxon>
        <taxon>Tylenchina</taxon>
        <taxon>Tylenchomorpha</taxon>
        <taxon>Tylenchoidea</taxon>
        <taxon>Heteroderidae</taxon>
        <taxon>Heteroderinae</taxon>
        <taxon>Globodera</taxon>
    </lineage>
</organism>
<accession>A0A914H4R4</accession>
<dbReference type="WBParaSite" id="Gr19_v10_g13823.t1">
    <property type="protein sequence ID" value="Gr19_v10_g13823.t1"/>
    <property type="gene ID" value="Gr19_v10_g13823"/>
</dbReference>